<feature type="region of interest" description="Disordered" evidence="1">
    <location>
        <begin position="67"/>
        <end position="113"/>
    </location>
</feature>
<feature type="compositionally biased region" description="Polar residues" evidence="1">
    <location>
        <begin position="80"/>
        <end position="112"/>
    </location>
</feature>
<reference evidence="2 3" key="1">
    <citation type="submission" date="2015-01" db="EMBL/GenBank/DDBJ databases">
        <title>The Genome Sequence of Cladophialophora immunda CBS83496.</title>
        <authorList>
            <consortium name="The Broad Institute Genomics Platform"/>
            <person name="Cuomo C."/>
            <person name="de Hoog S."/>
            <person name="Gorbushina A."/>
            <person name="Stielow B."/>
            <person name="Teixiera M."/>
            <person name="Abouelleil A."/>
            <person name="Chapman S.B."/>
            <person name="Priest M."/>
            <person name="Young S.K."/>
            <person name="Wortman J."/>
            <person name="Nusbaum C."/>
            <person name="Birren B."/>
        </authorList>
    </citation>
    <scope>NUCLEOTIDE SEQUENCE [LARGE SCALE GENOMIC DNA]</scope>
    <source>
        <strain evidence="2 3">CBS 83496</strain>
    </source>
</reference>
<keyword evidence="3" id="KW-1185">Reference proteome</keyword>
<dbReference type="Proteomes" id="UP000054466">
    <property type="component" value="Unassembled WGS sequence"/>
</dbReference>
<dbReference type="Gene3D" id="1.20.5.170">
    <property type="match status" value="1"/>
</dbReference>
<dbReference type="SUPFAM" id="SSF57959">
    <property type="entry name" value="Leucine zipper domain"/>
    <property type="match status" value="1"/>
</dbReference>
<dbReference type="OrthoDB" id="295274at2759"/>
<name>A0A0D2ASE8_9EURO</name>
<dbReference type="GO" id="GO:0003700">
    <property type="term" value="F:DNA-binding transcription factor activity"/>
    <property type="evidence" value="ECO:0007669"/>
    <property type="project" value="InterPro"/>
</dbReference>
<dbReference type="CDD" id="cd14687">
    <property type="entry name" value="bZIP_ATF2"/>
    <property type="match status" value="1"/>
</dbReference>
<dbReference type="AlphaFoldDB" id="A0A0D2ASE8"/>
<protein>
    <recommendedName>
        <fullName evidence="4">BZIP domain-containing protein</fullName>
    </recommendedName>
</protein>
<evidence type="ECO:0000313" key="3">
    <source>
        <dbReference type="Proteomes" id="UP000054466"/>
    </source>
</evidence>
<dbReference type="HOGENOM" id="CLU_1214795_0_0_1"/>
<sequence length="233" mass="25826">MTLNTEFTTSPALADDANAWQFALCPEILYDQGQTQESPIFSDSDLFFPAAGAPSAGLVPQRRAPPEFVQPRDLHPGDPSGSTSPASQTSQLGRTASIDSATSSPVSLSHHQQLLRRMSLASVELNDDAYRPRNTPARRKKSTTGRIAPRSEKHARELELNRRAATKCRNRQKVFIEHLQQRCRKEEEKLHVQTSLVSALHDEVVALRNEVLRQSFCDCRFLSSAGATVPLHS</sequence>
<dbReference type="InterPro" id="IPR046347">
    <property type="entry name" value="bZIP_sf"/>
</dbReference>
<dbReference type="STRING" id="569365.A0A0D2ASE8"/>
<evidence type="ECO:0008006" key="4">
    <source>
        <dbReference type="Google" id="ProtNLM"/>
    </source>
</evidence>
<feature type="region of interest" description="Disordered" evidence="1">
    <location>
        <begin position="126"/>
        <end position="156"/>
    </location>
</feature>
<dbReference type="EMBL" id="KN847043">
    <property type="protein sequence ID" value="KIW28022.1"/>
    <property type="molecule type" value="Genomic_DNA"/>
</dbReference>
<organism evidence="2 3">
    <name type="scientific">Cladophialophora immunda</name>
    <dbReference type="NCBI Taxonomy" id="569365"/>
    <lineage>
        <taxon>Eukaryota</taxon>
        <taxon>Fungi</taxon>
        <taxon>Dikarya</taxon>
        <taxon>Ascomycota</taxon>
        <taxon>Pezizomycotina</taxon>
        <taxon>Eurotiomycetes</taxon>
        <taxon>Chaetothyriomycetidae</taxon>
        <taxon>Chaetothyriales</taxon>
        <taxon>Herpotrichiellaceae</taxon>
        <taxon>Cladophialophora</taxon>
    </lineage>
</organism>
<dbReference type="VEuPathDB" id="FungiDB:PV07_07712"/>
<evidence type="ECO:0000313" key="2">
    <source>
        <dbReference type="EMBL" id="KIW28022.1"/>
    </source>
</evidence>
<dbReference type="RefSeq" id="XP_016248238.1">
    <property type="nucleotide sequence ID" value="XM_016394819.1"/>
</dbReference>
<gene>
    <name evidence="2" type="ORF">PV07_07712</name>
</gene>
<accession>A0A0D2ASE8</accession>
<proteinExistence type="predicted"/>
<dbReference type="GeneID" id="27346906"/>
<evidence type="ECO:0000256" key="1">
    <source>
        <dbReference type="SAM" id="MobiDB-lite"/>
    </source>
</evidence>